<reference evidence="2" key="1">
    <citation type="submission" date="2016-04" db="EMBL/GenBank/DDBJ databases">
        <authorList>
            <person name="Chen L."/>
            <person name="Zhuang W."/>
            <person name="Wang G."/>
        </authorList>
    </citation>
    <scope>NUCLEOTIDE SEQUENCE [LARGE SCALE GENOMIC DNA]</scope>
    <source>
        <strain evidence="2">208</strain>
    </source>
</reference>
<name>A0A1V9F030_9BACT</name>
<evidence type="ECO:0000313" key="2">
    <source>
        <dbReference type="Proteomes" id="UP000192276"/>
    </source>
</evidence>
<accession>A0A1V9F030</accession>
<dbReference type="Proteomes" id="UP000192276">
    <property type="component" value="Unassembled WGS sequence"/>
</dbReference>
<keyword evidence="2" id="KW-1185">Reference proteome</keyword>
<dbReference type="AlphaFoldDB" id="A0A1V9F030"/>
<dbReference type="Gene3D" id="3.40.50.300">
    <property type="entry name" value="P-loop containing nucleotide triphosphate hydrolases"/>
    <property type="match status" value="1"/>
</dbReference>
<evidence type="ECO:0008006" key="3">
    <source>
        <dbReference type="Google" id="ProtNLM"/>
    </source>
</evidence>
<sequence>MTCAHVTAETARLLADLLQANVRFAHWKGNTHLQASLSGKTDIDILVHPADRLLYEMIVRKRSYKKLNTQPWNAYPALEDWLGFDYDTGALLHLHTHYDLVNGITYGRYLQLPWLDQFFAHLQPDKQTGWPIPTPELETIVLLVRLQANNLYKKPGIPGGKQNELITLLSQVQTNVFRGLCRELQMNVPESFDSDIDRILKDRNVQAMLHLSSFFYHQVSDCVKSKWRLATVKTFYYKHFLKKARYISQFTGPLQLKKTITGGGKIIAFVGSDGSGKSTICNELVKWLTFKIDTHYFYFGKRPNIKSYDHSLFSRTGFLFNNTFVSRYFRKLAAGCYYLLLISKKISMLRLAKGLSKKSSLVICDRFPQQNVKGFFDGPKLQSGNGGWLSNIEKKQFNRFCRAGADIVFRLNISPEVAASRKTDHDHKMIEKKCIHLSRLTFGNATVIDVDAAMPLEQVLLNIKRNIWENI</sequence>
<organism evidence="1 2">
    <name type="scientific">Niastella populi</name>
    <dbReference type="NCBI Taxonomy" id="550983"/>
    <lineage>
        <taxon>Bacteria</taxon>
        <taxon>Pseudomonadati</taxon>
        <taxon>Bacteroidota</taxon>
        <taxon>Chitinophagia</taxon>
        <taxon>Chitinophagales</taxon>
        <taxon>Chitinophagaceae</taxon>
        <taxon>Niastella</taxon>
    </lineage>
</organism>
<protein>
    <recommendedName>
        <fullName evidence="3">Thymidylate kinase-like domain-containing protein</fullName>
    </recommendedName>
</protein>
<dbReference type="STRING" id="550983.A4R26_29425"/>
<dbReference type="SUPFAM" id="SSF52540">
    <property type="entry name" value="P-loop containing nucleoside triphosphate hydrolases"/>
    <property type="match status" value="1"/>
</dbReference>
<gene>
    <name evidence="1" type="ORF">A4R26_29425</name>
</gene>
<evidence type="ECO:0000313" key="1">
    <source>
        <dbReference type="EMBL" id="OQP51717.1"/>
    </source>
</evidence>
<comment type="caution">
    <text evidence="1">The sequence shown here is derived from an EMBL/GenBank/DDBJ whole genome shotgun (WGS) entry which is preliminary data.</text>
</comment>
<dbReference type="EMBL" id="LWBP01000217">
    <property type="protein sequence ID" value="OQP51717.1"/>
    <property type="molecule type" value="Genomic_DNA"/>
</dbReference>
<proteinExistence type="predicted"/>
<dbReference type="InterPro" id="IPR027417">
    <property type="entry name" value="P-loop_NTPase"/>
</dbReference>